<evidence type="ECO:0000313" key="5">
    <source>
        <dbReference type="EMBL" id="OHT20105.1"/>
    </source>
</evidence>
<organism evidence="5 6">
    <name type="scientific">Edaphosphingomonas haloaromaticamans</name>
    <dbReference type="NCBI Taxonomy" id="653954"/>
    <lineage>
        <taxon>Bacteria</taxon>
        <taxon>Pseudomonadati</taxon>
        <taxon>Pseudomonadota</taxon>
        <taxon>Alphaproteobacteria</taxon>
        <taxon>Sphingomonadales</taxon>
        <taxon>Rhizorhabdaceae</taxon>
        <taxon>Edaphosphingomonas</taxon>
    </lineage>
</organism>
<protein>
    <recommendedName>
        <fullName evidence="2">Error-prone DNA polymerase</fullName>
    </recommendedName>
</protein>
<gene>
    <name evidence="5" type="primary">dnaE2_1</name>
    <name evidence="5" type="ORF">BHE75_02099</name>
</gene>
<feature type="domain" description="OB" evidence="4">
    <location>
        <begin position="50"/>
        <end position="122"/>
    </location>
</feature>
<dbReference type="Proteomes" id="UP000179467">
    <property type="component" value="Unassembled WGS sequence"/>
</dbReference>
<evidence type="ECO:0000259" key="4">
    <source>
        <dbReference type="Pfam" id="PF01336"/>
    </source>
</evidence>
<evidence type="ECO:0000256" key="1">
    <source>
        <dbReference type="ARBA" id="ARBA00007391"/>
    </source>
</evidence>
<accession>A0A1S1HD51</accession>
<sequence length="185" mass="20464">MTAGREVVEDYRHTGLTLRRHPLAFLRGELERQRFLPCADAHALKDGRPVRTAGLVLVRQRPGSAKNVTFITIEDETGIANLVVWPDLYEKQRRIVLTSAMLGIQGRIQREGDVIHLICAKLFDLTPLLSSLSELGDAFPKSGGRGDGARFGATDDPRDRPPPMAGLRGADRYGGALRVKSRNFH</sequence>
<evidence type="ECO:0000256" key="2">
    <source>
        <dbReference type="ARBA" id="ARBA00017273"/>
    </source>
</evidence>
<dbReference type="GO" id="GO:0003676">
    <property type="term" value="F:nucleic acid binding"/>
    <property type="evidence" value="ECO:0007669"/>
    <property type="project" value="InterPro"/>
</dbReference>
<dbReference type="InterPro" id="IPR004805">
    <property type="entry name" value="DnaE2/DnaE/PolC"/>
</dbReference>
<keyword evidence="5" id="KW-0808">Transferase</keyword>
<dbReference type="InterPro" id="IPR004365">
    <property type="entry name" value="NA-bd_OB_tRNA"/>
</dbReference>
<proteinExistence type="inferred from homology"/>
<comment type="caution">
    <text evidence="5">The sequence shown here is derived from an EMBL/GenBank/DDBJ whole genome shotgun (WGS) entry which is preliminary data.</text>
</comment>
<dbReference type="RefSeq" id="WP_070933807.1">
    <property type="nucleotide sequence ID" value="NZ_MIPT01000001.1"/>
</dbReference>
<dbReference type="GO" id="GO:0006260">
    <property type="term" value="P:DNA replication"/>
    <property type="evidence" value="ECO:0007669"/>
    <property type="project" value="InterPro"/>
</dbReference>
<name>A0A1S1HD51_9SPHN</name>
<reference evidence="5 6" key="1">
    <citation type="submission" date="2016-09" db="EMBL/GenBank/DDBJ databases">
        <title>Metabolic pathway, cell adaptation mechanisms and a novel monoxygenase revealed through proteogenomic-transcription analysis of a Sphingomonas haloaromaticamans strain degrading the fungicide ortho-phenylphenol.</title>
        <authorList>
            <person name="Perruchon C."/>
            <person name="Papadopoulou E.S."/>
            <person name="Rousidou C."/>
            <person name="Vasileiadis S."/>
            <person name="Tanou G."/>
            <person name="Amoutzias G."/>
            <person name="Molassiotis A."/>
            <person name="Karpouzas D.G."/>
        </authorList>
    </citation>
    <scope>NUCLEOTIDE SEQUENCE [LARGE SCALE GENOMIC DNA]</scope>
    <source>
        <strain evidence="5 6">P3</strain>
    </source>
</reference>
<evidence type="ECO:0000256" key="3">
    <source>
        <dbReference type="SAM" id="MobiDB-lite"/>
    </source>
</evidence>
<dbReference type="AlphaFoldDB" id="A0A1S1HD51"/>
<comment type="similarity">
    <text evidence="1">Belongs to the DNA polymerase type-C family. DnaE2 subfamily.</text>
</comment>
<keyword evidence="5" id="KW-0548">Nucleotidyltransferase</keyword>
<feature type="region of interest" description="Disordered" evidence="3">
    <location>
        <begin position="140"/>
        <end position="169"/>
    </location>
</feature>
<dbReference type="PANTHER" id="PTHR32294:SF4">
    <property type="entry name" value="ERROR-PRONE DNA POLYMERASE"/>
    <property type="match status" value="1"/>
</dbReference>
<dbReference type="CDD" id="cd04485">
    <property type="entry name" value="DnaE_OBF"/>
    <property type="match status" value="1"/>
</dbReference>
<dbReference type="GO" id="GO:0008408">
    <property type="term" value="F:3'-5' exonuclease activity"/>
    <property type="evidence" value="ECO:0007669"/>
    <property type="project" value="InterPro"/>
</dbReference>
<dbReference type="EMBL" id="MIPT01000001">
    <property type="protein sequence ID" value="OHT20105.1"/>
    <property type="molecule type" value="Genomic_DNA"/>
</dbReference>
<dbReference type="GO" id="GO:0016779">
    <property type="term" value="F:nucleotidyltransferase activity"/>
    <property type="evidence" value="ECO:0007669"/>
    <property type="project" value="UniProtKB-KW"/>
</dbReference>
<dbReference type="PANTHER" id="PTHR32294">
    <property type="entry name" value="DNA POLYMERASE III SUBUNIT ALPHA"/>
    <property type="match status" value="1"/>
</dbReference>
<evidence type="ECO:0000313" key="6">
    <source>
        <dbReference type="Proteomes" id="UP000179467"/>
    </source>
</evidence>
<keyword evidence="6" id="KW-1185">Reference proteome</keyword>
<dbReference type="Pfam" id="PF01336">
    <property type="entry name" value="tRNA_anti-codon"/>
    <property type="match status" value="1"/>
</dbReference>